<organism evidence="1">
    <name type="scientific">hydrocarbon metagenome</name>
    <dbReference type="NCBI Taxonomy" id="938273"/>
    <lineage>
        <taxon>unclassified sequences</taxon>
        <taxon>metagenomes</taxon>
        <taxon>ecological metagenomes</taxon>
    </lineage>
</organism>
<reference evidence="1" key="1">
    <citation type="journal article" date="2015" name="Proc. Natl. Acad. Sci. U.S.A.">
        <title>Networks of energetic and metabolic interactions define dynamics in microbial communities.</title>
        <authorList>
            <person name="Embree M."/>
            <person name="Liu J.K."/>
            <person name="Al-Bassam M.M."/>
            <person name="Zengler K."/>
        </authorList>
    </citation>
    <scope>NUCLEOTIDE SEQUENCE</scope>
</reference>
<gene>
    <name evidence="1" type="ORF">ASZ90_016459</name>
</gene>
<protein>
    <submittedName>
        <fullName evidence="1">Uncharacterized protein</fullName>
    </submittedName>
</protein>
<accession>A0A0W8EUG4</accession>
<name>A0A0W8EUG4_9ZZZZ</name>
<sequence length="86" mass="9671">MKLFSKMRSFASMQGEHAKERPLVTLIKYHEGSRFTPLYSQESRSVQELPDEELHHPVRGWDSPIHQGLGAAAPILSGVIETLFAP</sequence>
<dbReference type="AlphaFoldDB" id="A0A0W8EUG4"/>
<proteinExistence type="predicted"/>
<comment type="caution">
    <text evidence="1">The sequence shown here is derived from an EMBL/GenBank/DDBJ whole genome shotgun (WGS) entry which is preliminary data.</text>
</comment>
<evidence type="ECO:0000313" key="1">
    <source>
        <dbReference type="EMBL" id="KUG12247.1"/>
    </source>
</evidence>
<dbReference type="EMBL" id="LNQE01001731">
    <property type="protein sequence ID" value="KUG12247.1"/>
    <property type="molecule type" value="Genomic_DNA"/>
</dbReference>